<evidence type="ECO:0000313" key="2">
    <source>
        <dbReference type="Proteomes" id="UP001605036"/>
    </source>
</evidence>
<keyword evidence="2" id="KW-1185">Reference proteome</keyword>
<evidence type="ECO:0000313" key="1">
    <source>
        <dbReference type="EMBL" id="KAL2609268.1"/>
    </source>
</evidence>
<name>A0ABD1XP08_9MARC</name>
<reference evidence="1 2" key="1">
    <citation type="submission" date="2024-09" db="EMBL/GenBank/DDBJ databases">
        <title>Chromosome-scale assembly of Riccia fluitans.</title>
        <authorList>
            <person name="Paukszto L."/>
            <person name="Sawicki J."/>
            <person name="Karawczyk K."/>
            <person name="Piernik-Szablinska J."/>
            <person name="Szczecinska M."/>
            <person name="Mazdziarz M."/>
        </authorList>
    </citation>
    <scope>NUCLEOTIDE SEQUENCE [LARGE SCALE GENOMIC DNA]</scope>
    <source>
        <strain evidence="1">Rf_01</strain>
        <tissue evidence="1">Aerial parts of the thallus</tissue>
    </source>
</reference>
<proteinExistence type="predicted"/>
<dbReference type="AlphaFoldDB" id="A0ABD1XP08"/>
<comment type="caution">
    <text evidence="1">The sequence shown here is derived from an EMBL/GenBank/DDBJ whole genome shotgun (WGS) entry which is preliminary data.</text>
</comment>
<dbReference type="EMBL" id="JBHFFA010000008">
    <property type="protein sequence ID" value="KAL2609268.1"/>
    <property type="molecule type" value="Genomic_DNA"/>
</dbReference>
<dbReference type="Proteomes" id="UP001605036">
    <property type="component" value="Unassembled WGS sequence"/>
</dbReference>
<protein>
    <submittedName>
        <fullName evidence="1">Uncharacterized protein</fullName>
    </submittedName>
</protein>
<organism evidence="1 2">
    <name type="scientific">Riccia fluitans</name>
    <dbReference type="NCBI Taxonomy" id="41844"/>
    <lineage>
        <taxon>Eukaryota</taxon>
        <taxon>Viridiplantae</taxon>
        <taxon>Streptophyta</taxon>
        <taxon>Embryophyta</taxon>
        <taxon>Marchantiophyta</taxon>
        <taxon>Marchantiopsida</taxon>
        <taxon>Marchantiidae</taxon>
        <taxon>Marchantiales</taxon>
        <taxon>Ricciaceae</taxon>
        <taxon>Riccia</taxon>
    </lineage>
</organism>
<sequence>MARGGGGGGGFPLKKGETSISGIRFHTFACLGDTEGKVQCDSSSPSTEQHLQNVSVKFVLELIVNSRICTIADLGERGHVISALLKSSQPQLDGRKRRWEIEEGCSKEISSGKAKARRYEGWKQGRLNSGGRVEEVEFSRRTL</sequence>
<gene>
    <name evidence="1" type="ORF">R1flu_027841</name>
</gene>
<accession>A0ABD1XP08</accession>